<dbReference type="EMBL" id="CP043504">
    <property type="protein sequence ID" value="QEO10012.1"/>
    <property type="molecule type" value="Genomic_DNA"/>
</dbReference>
<name>A0A5C1YAU3_9MICO</name>
<proteinExistence type="predicted"/>
<protein>
    <submittedName>
        <fullName evidence="1">Uncharacterized protein</fullName>
    </submittedName>
</protein>
<dbReference type="AlphaFoldDB" id="A0A5C1YAU3"/>
<evidence type="ECO:0000313" key="1">
    <source>
        <dbReference type="EMBL" id="QEO10012.1"/>
    </source>
</evidence>
<sequence>MALSKKRRPVVLITGRVIAREPKQRYVADKPTGEVERYDVTLFQTAHATPDVRFPLASGLRIPEEGEQVVLIADCGESDEWGANFRAVRYATPDDIDSAAALLVREPVAAK</sequence>
<dbReference type="KEGG" id="lyk:FLP23_08345"/>
<reference evidence="1 2" key="1">
    <citation type="submission" date="2019-09" db="EMBL/GenBank/DDBJ databases">
        <title>Genome sequencing of strain KACC 19322.</title>
        <authorList>
            <person name="Heo J."/>
            <person name="Kim S.-J."/>
            <person name="Kim J.-S."/>
            <person name="Hong S.-B."/>
            <person name="Kwon S.-W."/>
        </authorList>
    </citation>
    <scope>NUCLEOTIDE SEQUENCE [LARGE SCALE GENOMIC DNA]</scope>
    <source>
        <strain evidence="1 2">KACC 19322</strain>
    </source>
</reference>
<keyword evidence="2" id="KW-1185">Reference proteome</keyword>
<evidence type="ECO:0000313" key="2">
    <source>
        <dbReference type="Proteomes" id="UP000322159"/>
    </source>
</evidence>
<accession>A0A5C1YAU3</accession>
<dbReference type="Proteomes" id="UP000322159">
    <property type="component" value="Chromosome"/>
</dbReference>
<organism evidence="1 2">
    <name type="scientific">Protaetiibacter larvae</name>
    <dbReference type="NCBI Taxonomy" id="2592654"/>
    <lineage>
        <taxon>Bacteria</taxon>
        <taxon>Bacillati</taxon>
        <taxon>Actinomycetota</taxon>
        <taxon>Actinomycetes</taxon>
        <taxon>Micrococcales</taxon>
        <taxon>Microbacteriaceae</taxon>
        <taxon>Protaetiibacter</taxon>
    </lineage>
</organism>
<dbReference type="RefSeq" id="WP_149325430.1">
    <property type="nucleotide sequence ID" value="NZ_CP043504.1"/>
</dbReference>
<gene>
    <name evidence="1" type="ORF">FLP23_08345</name>
</gene>